<protein>
    <submittedName>
        <fullName evidence="1">Uncharacterized protein</fullName>
    </submittedName>
</protein>
<sequence>MITLLLTVAAAGAANVALVAFMVDRLGPKAGTTVSAGEFVALLETGSASAKRGALRVSNENVLVGATQRAA</sequence>
<evidence type="ECO:0000313" key="1">
    <source>
        <dbReference type="EMBL" id="GJD96057.1"/>
    </source>
</evidence>
<reference evidence="1" key="2">
    <citation type="submission" date="2021-08" db="EMBL/GenBank/DDBJ databases">
        <authorList>
            <person name="Tani A."/>
            <person name="Ola A."/>
            <person name="Ogura Y."/>
            <person name="Katsura K."/>
            <person name="Hayashi T."/>
        </authorList>
    </citation>
    <scope>NUCLEOTIDE SEQUENCE</scope>
    <source>
        <strain evidence="1">DSM 19015</strain>
    </source>
</reference>
<dbReference type="EMBL" id="BPQP01000050">
    <property type="protein sequence ID" value="GJD96057.1"/>
    <property type="molecule type" value="Genomic_DNA"/>
</dbReference>
<accession>A0ABQ4S2Q3</accession>
<organism evidence="1 2">
    <name type="scientific">Methylobacterium iners</name>
    <dbReference type="NCBI Taxonomy" id="418707"/>
    <lineage>
        <taxon>Bacteria</taxon>
        <taxon>Pseudomonadati</taxon>
        <taxon>Pseudomonadota</taxon>
        <taxon>Alphaproteobacteria</taxon>
        <taxon>Hyphomicrobiales</taxon>
        <taxon>Methylobacteriaceae</taxon>
        <taxon>Methylobacterium</taxon>
    </lineage>
</organism>
<proteinExistence type="predicted"/>
<keyword evidence="2" id="KW-1185">Reference proteome</keyword>
<comment type="caution">
    <text evidence="1">The sequence shown here is derived from an EMBL/GenBank/DDBJ whole genome shotgun (WGS) entry which is preliminary data.</text>
</comment>
<dbReference type="Proteomes" id="UP001055125">
    <property type="component" value="Unassembled WGS sequence"/>
</dbReference>
<name>A0ABQ4S2Q3_9HYPH</name>
<reference evidence="1" key="1">
    <citation type="journal article" date="2021" name="Front. Microbiol.">
        <title>Comprehensive Comparative Genomics and Phenotyping of Methylobacterium Species.</title>
        <authorList>
            <person name="Alessa O."/>
            <person name="Ogura Y."/>
            <person name="Fujitani Y."/>
            <person name="Takami H."/>
            <person name="Hayashi T."/>
            <person name="Sahin N."/>
            <person name="Tani A."/>
        </authorList>
    </citation>
    <scope>NUCLEOTIDE SEQUENCE</scope>
    <source>
        <strain evidence="1">DSM 19015</strain>
    </source>
</reference>
<gene>
    <name evidence="1" type="ORF">OCOJLMKI_3275</name>
</gene>
<evidence type="ECO:0000313" key="2">
    <source>
        <dbReference type="Proteomes" id="UP001055125"/>
    </source>
</evidence>